<name>A0A0L0CML2_LUCCU</name>
<evidence type="ECO:0000256" key="7">
    <source>
        <dbReference type="ARBA" id="ARBA00023180"/>
    </source>
</evidence>
<dbReference type="OrthoDB" id="8027954at2759"/>
<feature type="transmembrane region" description="Helical" evidence="8">
    <location>
        <begin position="602"/>
        <end position="625"/>
    </location>
</feature>
<proteinExistence type="predicted"/>
<keyword evidence="7" id="KW-0325">Glycoprotein</keyword>
<sequence length="653" mass="76710">MNIISYILYGFATCLYFTYALDITKRHDIILPVHLGNYDLEFVFNFTRYLHRIHRFHSFIAFSEKREYNRAEHVIVRPLEQALMEEFQVPVVVWGRKSTAKLRYRIGVNNLIFVYISKVNDPILSVVSRTLEGIHYMPMVFIFKRKHNRPPTMEEIRSIFKWCWQENILNVALTYQIMHRKWSYIDNAMRLDIKNEIFNYTPFPKLTIFNATEQAYKHEGSFINDDLLDVQGYRFSTPMFMDTPTVFLTHYEKHGNKRVLLFVTGTAGRTYHEYIHYINGTVNVKPTHSLSYYHFQKKTLTYASKKLIDIGIHPYSSLLPYAHLTEGSYPVGLTNACVIVPVKAEIAHGQYILRVLPTFIWLVWIGELLALFILQCVHLGRLDIGSGIIYSFRTLMSQPLNIQEFEKRRGLLRSLHLFVILLSVLVNSGFSASLTSILSTTLVGKQITSVEDLLQSGLQIMTSIYEKEVYFDQNLLPPTLKPILHIVNESELEEHKDNLNTSYAYVVNSEEWGKYDFQQQLMWRPRFRIAHTKHLCTVQQYLRFPLQWDSPFIQSLEMFIIYTTDSGLRQAWSHWSIYQATRMKLIKIWKPKEEKDEKPFSISHFITIIFIYSAFMLAAILCFMGEDMQGRGEIMWKISKFEIQIVAIFQTNT</sequence>
<keyword evidence="3 8" id="KW-0812">Transmembrane</keyword>
<dbReference type="AlphaFoldDB" id="A0A0L0CML2"/>
<evidence type="ECO:0000256" key="5">
    <source>
        <dbReference type="ARBA" id="ARBA00023136"/>
    </source>
</evidence>
<keyword evidence="10" id="KW-1185">Reference proteome</keyword>
<keyword evidence="5 8" id="KW-0472">Membrane</keyword>
<dbReference type="EMBL" id="JRES01000195">
    <property type="protein sequence ID" value="KNC33452.1"/>
    <property type="molecule type" value="Genomic_DNA"/>
</dbReference>
<evidence type="ECO:0000256" key="8">
    <source>
        <dbReference type="SAM" id="Phobius"/>
    </source>
</evidence>
<dbReference type="OMA" id="CWQHRFT"/>
<reference evidence="9 10" key="1">
    <citation type="journal article" date="2015" name="Nat. Commun.">
        <title>Lucilia cuprina genome unlocks parasitic fly biology to underpin future interventions.</title>
        <authorList>
            <person name="Anstead C.A."/>
            <person name="Korhonen P.K."/>
            <person name="Young N.D."/>
            <person name="Hall R.S."/>
            <person name="Jex A.R."/>
            <person name="Murali S.C."/>
            <person name="Hughes D.S."/>
            <person name="Lee S.F."/>
            <person name="Perry T."/>
            <person name="Stroehlein A.J."/>
            <person name="Ansell B.R."/>
            <person name="Breugelmans B."/>
            <person name="Hofmann A."/>
            <person name="Qu J."/>
            <person name="Dugan S."/>
            <person name="Lee S.L."/>
            <person name="Chao H."/>
            <person name="Dinh H."/>
            <person name="Han Y."/>
            <person name="Doddapaneni H.V."/>
            <person name="Worley K.C."/>
            <person name="Muzny D.M."/>
            <person name="Ioannidis P."/>
            <person name="Waterhouse R.M."/>
            <person name="Zdobnov E.M."/>
            <person name="James P.J."/>
            <person name="Bagnall N.H."/>
            <person name="Kotze A.C."/>
            <person name="Gibbs R.A."/>
            <person name="Richards S."/>
            <person name="Batterham P."/>
            <person name="Gasser R.B."/>
        </authorList>
    </citation>
    <scope>NUCLEOTIDE SEQUENCE [LARGE SCALE GENOMIC DNA]</scope>
    <source>
        <strain evidence="9 10">LS</strain>
        <tissue evidence="9">Full body</tissue>
    </source>
</reference>
<organism evidence="9 10">
    <name type="scientific">Lucilia cuprina</name>
    <name type="common">Green bottle fly</name>
    <name type="synonym">Australian sheep blowfly</name>
    <dbReference type="NCBI Taxonomy" id="7375"/>
    <lineage>
        <taxon>Eukaryota</taxon>
        <taxon>Metazoa</taxon>
        <taxon>Ecdysozoa</taxon>
        <taxon>Arthropoda</taxon>
        <taxon>Hexapoda</taxon>
        <taxon>Insecta</taxon>
        <taxon>Pterygota</taxon>
        <taxon>Neoptera</taxon>
        <taxon>Endopterygota</taxon>
        <taxon>Diptera</taxon>
        <taxon>Brachycera</taxon>
        <taxon>Muscomorpha</taxon>
        <taxon>Oestroidea</taxon>
        <taxon>Calliphoridae</taxon>
        <taxon>Luciliinae</taxon>
        <taxon>Lucilia</taxon>
    </lineage>
</organism>
<gene>
    <name evidence="9" type="ORF">FF38_09828</name>
</gene>
<keyword evidence="4 8" id="KW-1133">Transmembrane helix</keyword>
<dbReference type="Proteomes" id="UP000037069">
    <property type="component" value="Unassembled WGS sequence"/>
</dbReference>
<protein>
    <recommendedName>
        <fullName evidence="11">Ionotropic glutamate receptor C-terminal domain-containing protein</fullName>
    </recommendedName>
</protein>
<evidence type="ECO:0000256" key="2">
    <source>
        <dbReference type="ARBA" id="ARBA00022475"/>
    </source>
</evidence>
<dbReference type="PANTHER" id="PTHR42643">
    <property type="entry name" value="IONOTROPIC RECEPTOR 20A-RELATED"/>
    <property type="match status" value="1"/>
</dbReference>
<evidence type="ECO:0008006" key="11">
    <source>
        <dbReference type="Google" id="ProtNLM"/>
    </source>
</evidence>
<dbReference type="GO" id="GO:0005886">
    <property type="term" value="C:plasma membrane"/>
    <property type="evidence" value="ECO:0007669"/>
    <property type="project" value="UniProtKB-SubCell"/>
</dbReference>
<feature type="transmembrane region" description="Helical" evidence="8">
    <location>
        <begin position="415"/>
        <end position="438"/>
    </location>
</feature>
<evidence type="ECO:0000256" key="6">
    <source>
        <dbReference type="ARBA" id="ARBA00023170"/>
    </source>
</evidence>
<keyword evidence="2" id="KW-1003">Cell membrane</keyword>
<keyword evidence="6" id="KW-0675">Receptor</keyword>
<evidence type="ECO:0000313" key="10">
    <source>
        <dbReference type="Proteomes" id="UP000037069"/>
    </source>
</evidence>
<evidence type="ECO:0000256" key="3">
    <source>
        <dbReference type="ARBA" id="ARBA00022692"/>
    </source>
</evidence>
<evidence type="ECO:0000256" key="1">
    <source>
        <dbReference type="ARBA" id="ARBA00004651"/>
    </source>
</evidence>
<comment type="subcellular location">
    <subcellularLocation>
        <location evidence="1">Cell membrane</location>
        <topology evidence="1">Multi-pass membrane protein</topology>
    </subcellularLocation>
</comment>
<dbReference type="PANTHER" id="PTHR42643:SF41">
    <property type="entry name" value="IONOTROPIC RECEPTOR 20A-RELATED"/>
    <property type="match status" value="1"/>
</dbReference>
<feature type="transmembrane region" description="Helical" evidence="8">
    <location>
        <begin position="351"/>
        <end position="374"/>
    </location>
</feature>
<evidence type="ECO:0000256" key="4">
    <source>
        <dbReference type="ARBA" id="ARBA00022989"/>
    </source>
</evidence>
<comment type="caution">
    <text evidence="9">The sequence shown here is derived from an EMBL/GenBank/DDBJ whole genome shotgun (WGS) entry which is preliminary data.</text>
</comment>
<accession>A0A0L0CML2</accession>
<dbReference type="InterPro" id="IPR052192">
    <property type="entry name" value="Insect_Ionotropic_Sensory_Rcpt"/>
</dbReference>
<evidence type="ECO:0000313" key="9">
    <source>
        <dbReference type="EMBL" id="KNC33452.1"/>
    </source>
</evidence>